<keyword evidence="10" id="KW-1185">Reference proteome</keyword>
<evidence type="ECO:0000259" key="8">
    <source>
        <dbReference type="Pfam" id="PF02771"/>
    </source>
</evidence>
<evidence type="ECO:0000256" key="2">
    <source>
        <dbReference type="ARBA" id="ARBA00009347"/>
    </source>
</evidence>
<comment type="similarity">
    <text evidence="2 5">Belongs to the acyl-CoA dehydrogenase family.</text>
</comment>
<dbReference type="STRING" id="273121.WS1829"/>
<dbReference type="Pfam" id="PF02770">
    <property type="entry name" value="Acyl-CoA_dh_M"/>
    <property type="match status" value="1"/>
</dbReference>
<dbReference type="KEGG" id="wsu:WS1829"/>
<dbReference type="InterPro" id="IPR006091">
    <property type="entry name" value="Acyl-CoA_Oxase/DH_mid-dom"/>
</dbReference>
<dbReference type="Gene3D" id="1.10.540.10">
    <property type="entry name" value="Acyl-CoA dehydrogenase/oxidase, N-terminal domain"/>
    <property type="match status" value="1"/>
</dbReference>
<keyword evidence="4 5" id="KW-0274">FAD</keyword>
<organism evidence="10">
    <name type="scientific">Wolinella succinogenes (strain ATCC 29543 / DSM 1740 / CCUG 13145 / JCM 31913 / LMG 7466 / NCTC 11488 / FDC 602W)</name>
    <name type="common">Vibrio succinogenes</name>
    <dbReference type="NCBI Taxonomy" id="273121"/>
    <lineage>
        <taxon>Bacteria</taxon>
        <taxon>Pseudomonadati</taxon>
        <taxon>Campylobacterota</taxon>
        <taxon>Epsilonproteobacteria</taxon>
        <taxon>Campylobacterales</taxon>
        <taxon>Helicobacteraceae</taxon>
        <taxon>Wolinella</taxon>
    </lineage>
</organism>
<feature type="domain" description="Acyl-CoA oxidase/dehydrogenase middle" evidence="7">
    <location>
        <begin position="112"/>
        <end position="204"/>
    </location>
</feature>
<dbReference type="RefSeq" id="WP_011139626.1">
    <property type="nucleotide sequence ID" value="NC_005090.1"/>
</dbReference>
<protein>
    <submittedName>
        <fullName evidence="9">PUTATIVE ACYL-CoA DEHYDROGENASE</fullName>
    </submittedName>
</protein>
<feature type="domain" description="Acyl-CoA dehydrogenase/oxidase N-terminal" evidence="8">
    <location>
        <begin position="3"/>
        <end position="106"/>
    </location>
</feature>
<dbReference type="InterPro" id="IPR037069">
    <property type="entry name" value="AcylCoA_DH/ox_N_sf"/>
</dbReference>
<dbReference type="GO" id="GO:0050660">
    <property type="term" value="F:flavin adenine dinucleotide binding"/>
    <property type="evidence" value="ECO:0007669"/>
    <property type="project" value="InterPro"/>
</dbReference>
<dbReference type="InterPro" id="IPR046373">
    <property type="entry name" value="Acyl-CoA_Oxase/DH_mid-dom_sf"/>
</dbReference>
<dbReference type="InterPro" id="IPR009075">
    <property type="entry name" value="AcylCo_DH/oxidase_C"/>
</dbReference>
<reference evidence="9 10" key="1">
    <citation type="journal article" date="2003" name="Proc. Natl. Acad. Sci. U.S.A.">
        <title>Complete genome sequence and analysis of Wolinella succinogenes.</title>
        <authorList>
            <person name="Baar C."/>
            <person name="Eppinger M."/>
            <person name="Raddatz G."/>
            <person name="Simon JM."/>
            <person name="Lanz C."/>
            <person name="Klimmek O."/>
            <person name="Nandakumar R."/>
            <person name="Gross R."/>
            <person name="Rosinus A."/>
            <person name="Keller H."/>
            <person name="Jagtap P."/>
            <person name="Linke B."/>
            <person name="Meyer F."/>
            <person name="Lederer H."/>
            <person name="Schuster S.C."/>
        </authorList>
    </citation>
    <scope>NUCLEOTIDE SEQUENCE [LARGE SCALE GENOMIC DNA]</scope>
    <source>
        <strain evidence="10">ATCC 29543 / DSM 1740 / CCUG 13145 / JCM 31913 / LMG 7466 / NCTC 11488 / FDC 602W</strain>
    </source>
</reference>
<dbReference type="InterPro" id="IPR036250">
    <property type="entry name" value="AcylCo_DH-like_C"/>
</dbReference>
<name>Q7M876_WOLSU</name>
<evidence type="ECO:0000259" key="7">
    <source>
        <dbReference type="Pfam" id="PF02770"/>
    </source>
</evidence>
<comment type="cofactor">
    <cofactor evidence="1 5">
        <name>FAD</name>
        <dbReference type="ChEBI" id="CHEBI:57692"/>
    </cofactor>
</comment>
<dbReference type="Pfam" id="PF02771">
    <property type="entry name" value="Acyl-CoA_dh_N"/>
    <property type="match status" value="1"/>
</dbReference>
<proteinExistence type="inferred from homology"/>
<keyword evidence="3 5" id="KW-0285">Flavoprotein</keyword>
<dbReference type="PANTHER" id="PTHR43884:SF12">
    <property type="entry name" value="ISOVALERYL-COA DEHYDROGENASE, MITOCHONDRIAL-RELATED"/>
    <property type="match status" value="1"/>
</dbReference>
<dbReference type="Gene3D" id="1.20.140.10">
    <property type="entry name" value="Butyryl-CoA Dehydrogenase, subunit A, domain 3"/>
    <property type="match status" value="1"/>
</dbReference>
<dbReference type="InterPro" id="IPR013786">
    <property type="entry name" value="AcylCoA_DH/ox_N"/>
</dbReference>
<evidence type="ECO:0000313" key="9">
    <source>
        <dbReference type="EMBL" id="CAE10843.1"/>
    </source>
</evidence>
<dbReference type="InterPro" id="IPR009100">
    <property type="entry name" value="AcylCoA_DH/oxidase_NM_dom_sf"/>
</dbReference>
<feature type="domain" description="Acyl-CoA dehydrogenase/oxidase C-terminal" evidence="6">
    <location>
        <begin position="236"/>
        <end position="354"/>
    </location>
</feature>
<gene>
    <name evidence="9" type="primary">FADE16</name>
    <name evidence="9" type="ordered locus">WS1829</name>
</gene>
<dbReference type="SUPFAM" id="SSF56645">
    <property type="entry name" value="Acyl-CoA dehydrogenase NM domain-like"/>
    <property type="match status" value="1"/>
</dbReference>
<dbReference type="Proteomes" id="UP000000422">
    <property type="component" value="Chromosome"/>
</dbReference>
<dbReference type="EMBL" id="BX571661">
    <property type="protein sequence ID" value="CAE10843.1"/>
    <property type="molecule type" value="Genomic_DNA"/>
</dbReference>
<dbReference type="PIRSF" id="PIRSF016578">
    <property type="entry name" value="HsaA"/>
    <property type="match status" value="1"/>
</dbReference>
<keyword evidence="5" id="KW-0560">Oxidoreductase</keyword>
<evidence type="ECO:0000313" key="10">
    <source>
        <dbReference type="Proteomes" id="UP000000422"/>
    </source>
</evidence>
<dbReference type="AlphaFoldDB" id="Q7M876"/>
<dbReference type="HOGENOM" id="CLU_018204_3_2_7"/>
<dbReference type="Pfam" id="PF00441">
    <property type="entry name" value="Acyl-CoA_dh_1"/>
    <property type="match status" value="1"/>
</dbReference>
<dbReference type="Gene3D" id="2.40.110.10">
    <property type="entry name" value="Butyryl-CoA Dehydrogenase, subunit A, domain 2"/>
    <property type="match status" value="1"/>
</dbReference>
<dbReference type="SUPFAM" id="SSF47203">
    <property type="entry name" value="Acyl-CoA dehydrogenase C-terminal domain-like"/>
    <property type="match status" value="1"/>
</dbReference>
<accession>Q7M876</accession>
<dbReference type="PANTHER" id="PTHR43884">
    <property type="entry name" value="ACYL-COA DEHYDROGENASE"/>
    <property type="match status" value="1"/>
</dbReference>
<evidence type="ECO:0000259" key="6">
    <source>
        <dbReference type="Pfam" id="PF00441"/>
    </source>
</evidence>
<evidence type="ECO:0000256" key="3">
    <source>
        <dbReference type="ARBA" id="ARBA00022630"/>
    </source>
</evidence>
<evidence type="ECO:0000256" key="1">
    <source>
        <dbReference type="ARBA" id="ARBA00001974"/>
    </source>
</evidence>
<dbReference type="eggNOG" id="COG1960">
    <property type="taxonomic scope" value="Bacteria"/>
</dbReference>
<sequence length="374" mass="40943">MHFYDKAKQFSLKEISPKAERIDQEAIFPEDIFDQIAKEGYFSLLVPKEYGGEGKGLSEHTQVCMAFAEGSATVALCYMMHNVALNCINQHGDEALKRKIFTEVVENQKMLALAYSEIGTGTHFYKPEITAQYSDSGVVLNGIKSMVTSAGYASYYLVLSPAKDPENINNWVVPLENQGLSFALSKWNGLGMRANVSCPMEMKDLFLENLYKIGEEGSGATQVFATVAPFFLAGLASVYSGLGTQIFQEAIQHATTRKYAEDSSLAHIETVQIHLSNLYTKSSSARAMTAEAARSYDHQEPDAAAKIIAARIFASESVIENATTAMRIGGGKSYNKQTPLERLLRDSFAGQIMAPSVDVLKVWLGKALSGQPIP</sequence>
<evidence type="ECO:0000256" key="5">
    <source>
        <dbReference type="RuleBase" id="RU362125"/>
    </source>
</evidence>
<evidence type="ECO:0000256" key="4">
    <source>
        <dbReference type="ARBA" id="ARBA00022827"/>
    </source>
</evidence>
<dbReference type="GO" id="GO:0003995">
    <property type="term" value="F:acyl-CoA dehydrogenase activity"/>
    <property type="evidence" value="ECO:0007669"/>
    <property type="project" value="TreeGrafter"/>
</dbReference>